<evidence type="ECO:0000313" key="2">
    <source>
        <dbReference type="EMBL" id="POS01297.1"/>
    </source>
</evidence>
<comment type="caution">
    <text evidence="2">The sequence shown here is derived from an EMBL/GenBank/DDBJ whole genome shotgun (WGS) entry which is preliminary data.</text>
</comment>
<evidence type="ECO:0008006" key="4">
    <source>
        <dbReference type="Google" id="ProtNLM"/>
    </source>
</evidence>
<protein>
    <recommendedName>
        <fullName evidence="4">GLPGLI family protein</fullName>
    </recommendedName>
</protein>
<evidence type="ECO:0000256" key="1">
    <source>
        <dbReference type="SAM" id="SignalP"/>
    </source>
</evidence>
<feature type="signal peptide" evidence="1">
    <location>
        <begin position="1"/>
        <end position="21"/>
    </location>
</feature>
<organism evidence="2 3">
    <name type="scientific">Flavobacterium croceum DSM 17960</name>
    <dbReference type="NCBI Taxonomy" id="1121886"/>
    <lineage>
        <taxon>Bacteria</taxon>
        <taxon>Pseudomonadati</taxon>
        <taxon>Bacteroidota</taxon>
        <taxon>Flavobacteriia</taxon>
        <taxon>Flavobacteriales</taxon>
        <taxon>Flavobacteriaceae</taxon>
        <taxon>Flavobacterium</taxon>
    </lineage>
</organism>
<sequence length="256" mass="30436">MRRFFYTFLSFLVLCMSFGQTKSIKVTYFYPKDSLQFNRQFEDLEYNYENKTYGKTTMIVHCESAYGIFDFIFKKQILKLSRILDYENTSVSEEFDFKTQKWKRTKDSNPYPTTNTEVVDSTNFSEHNLYALIVAYDHGGVIQKAKFQDFGNEVYWPEFDYPNCSISDENKDGIPEFYLSYLGKSDGLDAKPYKQIVYTFNKNNIQKSKATSYYPSGNEEDTYHIEYDENWKKLPNAIQKKSQKLIKDHKLRYETN</sequence>
<name>A0A2S4N6G2_9FLAO</name>
<keyword evidence="1" id="KW-0732">Signal</keyword>
<proteinExistence type="predicted"/>
<gene>
    <name evidence="2" type="ORF">Q361_1118</name>
</gene>
<dbReference type="AlphaFoldDB" id="A0A2S4N6G2"/>
<dbReference type="EMBL" id="PQNY01000011">
    <property type="protein sequence ID" value="POS01297.1"/>
    <property type="molecule type" value="Genomic_DNA"/>
</dbReference>
<feature type="chain" id="PRO_5015678060" description="GLPGLI family protein" evidence="1">
    <location>
        <begin position="22"/>
        <end position="256"/>
    </location>
</feature>
<accession>A0A2S4N6G2</accession>
<reference evidence="2 3" key="1">
    <citation type="submission" date="2018-01" db="EMBL/GenBank/DDBJ databases">
        <title>Genomic Encyclopedia of Type Strains, Phase I: the one thousand microbial genomes (KMG-I) project.</title>
        <authorList>
            <person name="Goeker M."/>
        </authorList>
    </citation>
    <scope>NUCLEOTIDE SEQUENCE [LARGE SCALE GENOMIC DNA]</scope>
    <source>
        <strain evidence="2 3">DSM 17960</strain>
    </source>
</reference>
<keyword evidence="3" id="KW-1185">Reference proteome</keyword>
<dbReference type="OrthoDB" id="708444at2"/>
<dbReference type="Proteomes" id="UP000237056">
    <property type="component" value="Unassembled WGS sequence"/>
</dbReference>
<evidence type="ECO:0000313" key="3">
    <source>
        <dbReference type="Proteomes" id="UP000237056"/>
    </source>
</evidence>